<proteinExistence type="predicted"/>
<name>A0A7T8GRA5_CALRO</name>
<sequence>MKQARKLDKALVAKACSSFRARIQRVIDAECGWIDKQNLHIYIAFQCLNK</sequence>
<dbReference type="AlphaFoldDB" id="A0A7T8GRA5"/>
<accession>A0A7T8GRA5</accession>
<keyword evidence="2" id="KW-1185">Reference proteome</keyword>
<dbReference type="EMBL" id="CP045904">
    <property type="protein sequence ID" value="QQP36090.1"/>
    <property type="molecule type" value="Genomic_DNA"/>
</dbReference>
<organism evidence="1 2">
    <name type="scientific">Caligus rogercresseyi</name>
    <name type="common">Sea louse</name>
    <dbReference type="NCBI Taxonomy" id="217165"/>
    <lineage>
        <taxon>Eukaryota</taxon>
        <taxon>Metazoa</taxon>
        <taxon>Ecdysozoa</taxon>
        <taxon>Arthropoda</taxon>
        <taxon>Crustacea</taxon>
        <taxon>Multicrustacea</taxon>
        <taxon>Hexanauplia</taxon>
        <taxon>Copepoda</taxon>
        <taxon>Siphonostomatoida</taxon>
        <taxon>Caligidae</taxon>
        <taxon>Caligus</taxon>
    </lineage>
</organism>
<evidence type="ECO:0000313" key="1">
    <source>
        <dbReference type="EMBL" id="QQP36090.1"/>
    </source>
</evidence>
<reference evidence="2" key="1">
    <citation type="submission" date="2021-01" db="EMBL/GenBank/DDBJ databases">
        <title>Caligus Genome Assembly.</title>
        <authorList>
            <person name="Gallardo-Escarate C."/>
        </authorList>
    </citation>
    <scope>NUCLEOTIDE SEQUENCE [LARGE SCALE GENOMIC DNA]</scope>
</reference>
<gene>
    <name evidence="1" type="ORF">FKW44_021077</name>
</gene>
<evidence type="ECO:0000313" key="2">
    <source>
        <dbReference type="Proteomes" id="UP000595437"/>
    </source>
</evidence>
<protein>
    <submittedName>
        <fullName evidence="1">Uncharacterized protein</fullName>
    </submittedName>
</protein>
<dbReference type="Proteomes" id="UP000595437">
    <property type="component" value="Chromosome 15"/>
</dbReference>